<gene>
    <name evidence="2" type="ORF">SEVIR_2G075000v2</name>
</gene>
<feature type="compositionally biased region" description="Basic residues" evidence="1">
    <location>
        <begin position="278"/>
        <end position="294"/>
    </location>
</feature>
<organism evidence="2 3">
    <name type="scientific">Setaria viridis</name>
    <name type="common">Green bristlegrass</name>
    <name type="synonym">Setaria italica subsp. viridis</name>
    <dbReference type="NCBI Taxonomy" id="4556"/>
    <lineage>
        <taxon>Eukaryota</taxon>
        <taxon>Viridiplantae</taxon>
        <taxon>Streptophyta</taxon>
        <taxon>Embryophyta</taxon>
        <taxon>Tracheophyta</taxon>
        <taxon>Spermatophyta</taxon>
        <taxon>Magnoliopsida</taxon>
        <taxon>Liliopsida</taxon>
        <taxon>Poales</taxon>
        <taxon>Poaceae</taxon>
        <taxon>PACMAD clade</taxon>
        <taxon>Panicoideae</taxon>
        <taxon>Panicodae</taxon>
        <taxon>Paniceae</taxon>
        <taxon>Cenchrinae</taxon>
        <taxon>Setaria</taxon>
    </lineage>
</organism>
<sequence>MISYQVQINFNLYNQKVQKAFTLLLQSPELFTRHHQAFKHLWVIEDLKENDLDLGVADTDIWRCTEILQPNISKYVQELHHLIGQQRTSRIELAPPPDRNRIRHSRGRGEERGYLRLVRGEGWCVSAGGVGAAHLLRLFRPACLPSRPLRRVREGGEVARLPHEAAPRAAAFTRQAALPPPGQRRLPSCLLRRWRCSARAAAPGRGRGWPRRAPPLPFVARLDHLAQALPADGDGRAPRERDEHAQHSELERVPAAATERDTGEHRGKIAWIPGRAARGPRRRRRRGGGPRRTRAPAPTPCHAPASDLDPAGAGGAAAESREGRRRQAKRERGREGGGREQGERGRWWGGVEERGREGAAGPGRRGD</sequence>
<evidence type="ECO:0000313" key="2">
    <source>
        <dbReference type="EMBL" id="TKW30978.1"/>
    </source>
</evidence>
<feature type="region of interest" description="Disordered" evidence="1">
    <location>
        <begin position="230"/>
        <end position="367"/>
    </location>
</feature>
<dbReference type="EMBL" id="CM016553">
    <property type="protein sequence ID" value="TKW30978.1"/>
    <property type="molecule type" value="Genomic_DNA"/>
</dbReference>
<protein>
    <submittedName>
        <fullName evidence="2">Uncharacterized protein</fullName>
    </submittedName>
</protein>
<accession>A0A4U6VMN2</accession>
<feature type="compositionally biased region" description="Basic and acidic residues" evidence="1">
    <location>
        <begin position="330"/>
        <end position="357"/>
    </location>
</feature>
<evidence type="ECO:0000313" key="3">
    <source>
        <dbReference type="Proteomes" id="UP000298652"/>
    </source>
</evidence>
<name>A0A4U6VMN2_SETVI</name>
<evidence type="ECO:0000256" key="1">
    <source>
        <dbReference type="SAM" id="MobiDB-lite"/>
    </source>
</evidence>
<feature type="compositionally biased region" description="Gly residues" evidence="1">
    <location>
        <begin position="358"/>
        <end position="367"/>
    </location>
</feature>
<dbReference type="Proteomes" id="UP000298652">
    <property type="component" value="Chromosome 2"/>
</dbReference>
<feature type="compositionally biased region" description="Basic and acidic residues" evidence="1">
    <location>
        <begin position="233"/>
        <end position="267"/>
    </location>
</feature>
<proteinExistence type="predicted"/>
<keyword evidence="3" id="KW-1185">Reference proteome</keyword>
<dbReference type="AlphaFoldDB" id="A0A4U6VMN2"/>
<dbReference type="Gramene" id="TKW30978">
    <property type="protein sequence ID" value="TKW30978"/>
    <property type="gene ID" value="SEVIR_2G075000v2"/>
</dbReference>
<reference evidence="2" key="1">
    <citation type="submission" date="2019-03" db="EMBL/GenBank/DDBJ databases">
        <title>WGS assembly of Setaria viridis.</title>
        <authorList>
            <person name="Huang P."/>
            <person name="Jenkins J."/>
            <person name="Grimwood J."/>
            <person name="Barry K."/>
            <person name="Healey A."/>
            <person name="Mamidi S."/>
            <person name="Sreedasyam A."/>
            <person name="Shu S."/>
            <person name="Feldman M."/>
            <person name="Wu J."/>
            <person name="Yu Y."/>
            <person name="Chen C."/>
            <person name="Johnson J."/>
            <person name="Rokhsar D."/>
            <person name="Baxter I."/>
            <person name="Schmutz J."/>
            <person name="Brutnell T."/>
            <person name="Kellogg E."/>
        </authorList>
    </citation>
    <scope>NUCLEOTIDE SEQUENCE [LARGE SCALE GENOMIC DNA]</scope>
</reference>